<dbReference type="KEGG" id="fln:FLA_0743"/>
<organism evidence="2 3">
    <name type="scientific">Filimonas lacunae</name>
    <dbReference type="NCBI Taxonomy" id="477680"/>
    <lineage>
        <taxon>Bacteria</taxon>
        <taxon>Pseudomonadati</taxon>
        <taxon>Bacteroidota</taxon>
        <taxon>Chitinophagia</taxon>
        <taxon>Chitinophagales</taxon>
        <taxon>Chitinophagaceae</taxon>
        <taxon>Filimonas</taxon>
    </lineage>
</organism>
<gene>
    <name evidence="2" type="ORF">SAMN05421788_11153</name>
</gene>
<dbReference type="EMBL" id="FTOR01000011">
    <property type="protein sequence ID" value="SIT32201.1"/>
    <property type="molecule type" value="Genomic_DNA"/>
</dbReference>
<evidence type="ECO:0000256" key="1">
    <source>
        <dbReference type="SAM" id="SignalP"/>
    </source>
</evidence>
<dbReference type="RefSeq" id="WP_076381916.1">
    <property type="nucleotide sequence ID" value="NZ_AP017422.1"/>
</dbReference>
<dbReference type="Proteomes" id="UP000186917">
    <property type="component" value="Unassembled WGS sequence"/>
</dbReference>
<evidence type="ECO:0000313" key="3">
    <source>
        <dbReference type="Proteomes" id="UP000186917"/>
    </source>
</evidence>
<proteinExistence type="predicted"/>
<accession>A0A173MB10</accession>
<dbReference type="OrthoDB" id="666021at2"/>
<feature type="signal peptide" evidence="1">
    <location>
        <begin position="1"/>
        <end position="22"/>
    </location>
</feature>
<keyword evidence="1" id="KW-0732">Signal</keyword>
<feature type="chain" id="PRO_5011700437" evidence="1">
    <location>
        <begin position="23"/>
        <end position="166"/>
    </location>
</feature>
<sequence length="166" mass="18215">MKTSITVTLCCLLALVSNYSFAQAKWNSEVPKQIIIVKSTKDYNDALTTAKEAAKRLNKKLDLRGLSPNAKIGLSMSQADCNGTGGSDSKDYPCYEARGDGNATNDDYISIEYSSVYKGLTKGYYIVVAGITDVKSSEADKLLAQVKKVYNDAYGKRTMIWYGDMN</sequence>
<reference evidence="3" key="1">
    <citation type="submission" date="2017-01" db="EMBL/GenBank/DDBJ databases">
        <authorList>
            <person name="Varghese N."/>
            <person name="Submissions S."/>
        </authorList>
    </citation>
    <scope>NUCLEOTIDE SEQUENCE [LARGE SCALE GENOMIC DNA]</scope>
    <source>
        <strain evidence="3">DSM 21054</strain>
    </source>
</reference>
<keyword evidence="3" id="KW-1185">Reference proteome</keyword>
<evidence type="ECO:0000313" key="2">
    <source>
        <dbReference type="EMBL" id="SIT32201.1"/>
    </source>
</evidence>
<dbReference type="AlphaFoldDB" id="A0A173MB10"/>
<name>A0A173MB10_9BACT</name>
<protein>
    <submittedName>
        <fullName evidence="2">Uncharacterized protein</fullName>
    </submittedName>
</protein>